<comment type="caution">
    <text evidence="1">The sequence shown here is derived from an EMBL/GenBank/DDBJ whole genome shotgun (WGS) entry which is preliminary data.</text>
</comment>
<dbReference type="AlphaFoldDB" id="A0A0Q0SFL8"/>
<dbReference type="STRING" id="362413.RC62_48"/>
<name>A0A0Q0SFL8_9FLAO</name>
<dbReference type="OrthoDB" id="1372875at2"/>
<dbReference type="EMBL" id="JRLF01000001">
    <property type="protein sequence ID" value="KQB43558.1"/>
    <property type="molecule type" value="Genomic_DNA"/>
</dbReference>
<protein>
    <submittedName>
        <fullName evidence="1">Uncharacterized protein</fullName>
    </submittedName>
</protein>
<sequence>MSANTISKEAEIRLMNFFNNTIDPQEMAKSIRQVNYVLALGALRQHATLQNEMDNLQNSFYWLNELAEVLNPYLDVE</sequence>
<gene>
    <name evidence="1" type="ORF">RC62_48</name>
</gene>
<dbReference type="RefSeq" id="WP_055091446.1">
    <property type="nucleotide sequence ID" value="NZ_JRLF01000001.1"/>
</dbReference>
<dbReference type="PATRIC" id="fig|362413.3.peg.49"/>
<reference evidence="1 2" key="1">
    <citation type="submission" date="2014-09" db="EMBL/GenBank/DDBJ databases">
        <title>Genome sequence of Flavobacterium aquidurense RC62.</title>
        <authorList>
            <person name="Kim J.F."/>
            <person name="Kwak M.-J."/>
        </authorList>
    </citation>
    <scope>NUCLEOTIDE SEQUENCE [LARGE SCALE GENOMIC DNA]</scope>
    <source>
        <strain evidence="1 2">RC62</strain>
    </source>
</reference>
<accession>A0A0Q0SFL8</accession>
<organism evidence="1 2">
    <name type="scientific">Flavobacterium aquidurense</name>
    <dbReference type="NCBI Taxonomy" id="362413"/>
    <lineage>
        <taxon>Bacteria</taxon>
        <taxon>Pseudomonadati</taxon>
        <taxon>Bacteroidota</taxon>
        <taxon>Flavobacteriia</taxon>
        <taxon>Flavobacteriales</taxon>
        <taxon>Flavobacteriaceae</taxon>
        <taxon>Flavobacterium</taxon>
    </lineage>
</organism>
<evidence type="ECO:0000313" key="1">
    <source>
        <dbReference type="EMBL" id="KQB43558.1"/>
    </source>
</evidence>
<proteinExistence type="predicted"/>
<dbReference type="Proteomes" id="UP000050443">
    <property type="component" value="Unassembled WGS sequence"/>
</dbReference>
<evidence type="ECO:0000313" key="2">
    <source>
        <dbReference type="Proteomes" id="UP000050443"/>
    </source>
</evidence>